<evidence type="ECO:0000313" key="1">
    <source>
        <dbReference type="EMBL" id="GBP19938.1"/>
    </source>
</evidence>
<protein>
    <submittedName>
        <fullName evidence="1">Uncharacterized protein</fullName>
    </submittedName>
</protein>
<keyword evidence="2" id="KW-1185">Reference proteome</keyword>
<dbReference type="Gene3D" id="3.60.10.10">
    <property type="entry name" value="Endonuclease/exonuclease/phosphatase"/>
    <property type="match status" value="1"/>
</dbReference>
<organism evidence="1 2">
    <name type="scientific">Eumeta variegata</name>
    <name type="common">Bagworm moth</name>
    <name type="synonym">Eumeta japonica</name>
    <dbReference type="NCBI Taxonomy" id="151549"/>
    <lineage>
        <taxon>Eukaryota</taxon>
        <taxon>Metazoa</taxon>
        <taxon>Ecdysozoa</taxon>
        <taxon>Arthropoda</taxon>
        <taxon>Hexapoda</taxon>
        <taxon>Insecta</taxon>
        <taxon>Pterygota</taxon>
        <taxon>Neoptera</taxon>
        <taxon>Endopterygota</taxon>
        <taxon>Lepidoptera</taxon>
        <taxon>Glossata</taxon>
        <taxon>Ditrysia</taxon>
        <taxon>Tineoidea</taxon>
        <taxon>Psychidae</taxon>
        <taxon>Oiketicinae</taxon>
        <taxon>Eumeta</taxon>
    </lineage>
</organism>
<comment type="caution">
    <text evidence="1">The sequence shown here is derived from an EMBL/GenBank/DDBJ whole genome shotgun (WGS) entry which is preliminary data.</text>
</comment>
<dbReference type="InterPro" id="IPR036691">
    <property type="entry name" value="Endo/exonu/phosph_ase_sf"/>
</dbReference>
<name>A0A4C1U137_EUMVA</name>
<dbReference type="EMBL" id="BGZK01000113">
    <property type="protein sequence ID" value="GBP19938.1"/>
    <property type="molecule type" value="Genomic_DNA"/>
</dbReference>
<dbReference type="SUPFAM" id="SSF56219">
    <property type="entry name" value="DNase I-like"/>
    <property type="match status" value="1"/>
</dbReference>
<reference evidence="1 2" key="1">
    <citation type="journal article" date="2019" name="Commun. Biol.">
        <title>The bagworm genome reveals a unique fibroin gene that provides high tensile strength.</title>
        <authorList>
            <person name="Kono N."/>
            <person name="Nakamura H."/>
            <person name="Ohtoshi R."/>
            <person name="Tomita M."/>
            <person name="Numata K."/>
            <person name="Arakawa K."/>
        </authorList>
    </citation>
    <scope>NUCLEOTIDE SEQUENCE [LARGE SCALE GENOMIC DNA]</scope>
</reference>
<dbReference type="OrthoDB" id="6927201at2759"/>
<accession>A0A4C1U137</accession>
<dbReference type="Proteomes" id="UP000299102">
    <property type="component" value="Unassembled WGS sequence"/>
</dbReference>
<dbReference type="AlphaFoldDB" id="A0A4C1U137"/>
<evidence type="ECO:0000313" key="2">
    <source>
        <dbReference type="Proteomes" id="UP000299102"/>
    </source>
</evidence>
<gene>
    <name evidence="1" type="ORF">EVAR_11328_1</name>
</gene>
<sequence length="76" mass="8377">METAMSSQPLMPIQLNRKRGCALSDLNAKHKAWGSHSISRAGRLLMEDAELQGYEVLGPDTPTRTCLRTSDTDLTC</sequence>
<proteinExistence type="predicted"/>